<protein>
    <submittedName>
        <fullName evidence="2">Uncharacterized protein</fullName>
    </submittedName>
</protein>
<feature type="compositionally biased region" description="Low complexity" evidence="1">
    <location>
        <begin position="90"/>
        <end position="102"/>
    </location>
</feature>
<feature type="region of interest" description="Disordered" evidence="1">
    <location>
        <begin position="137"/>
        <end position="204"/>
    </location>
</feature>
<evidence type="ECO:0000313" key="2">
    <source>
        <dbReference type="EMBL" id="KDQ13426.1"/>
    </source>
</evidence>
<dbReference type="Proteomes" id="UP000027195">
    <property type="component" value="Unassembled WGS sequence"/>
</dbReference>
<feature type="compositionally biased region" description="Pro residues" evidence="1">
    <location>
        <begin position="137"/>
        <end position="160"/>
    </location>
</feature>
<dbReference type="STRING" id="930990.A0A067MPC3"/>
<dbReference type="AlphaFoldDB" id="A0A067MPC3"/>
<sequence>MYTRFPDLRLCDGHWKAEYIATKLYGGAWDYYFKSQARIKIKQEAAEKARVDVQDAAGALAKRVEFIIINPLQQGKSSTQSEDITPAGRVAASNTSTTTTPVAPAPPVPAFPVPALPAPSPPTPPVPAFLAPSPPVPAPAPPTPAVPAPARMPTPTPATTPMPGSTPTTTSTLTPTPGATSLLVAPPPRLKRPSQLKKPSLTSKDPKNLFAEVWCDEKLGKGRVDEFNEAWANLDTAKKEEYKALSKLIKNGGHLKGDK</sequence>
<accession>A0A067MPC3</accession>
<name>A0A067MPC3_BOTB1</name>
<dbReference type="EMBL" id="KL198043">
    <property type="protein sequence ID" value="KDQ13426.1"/>
    <property type="molecule type" value="Genomic_DNA"/>
</dbReference>
<dbReference type="HOGENOM" id="CLU_1073591_0_0_1"/>
<dbReference type="InParanoid" id="A0A067MPC3"/>
<feature type="compositionally biased region" description="Polar residues" evidence="1">
    <location>
        <begin position="74"/>
        <end position="83"/>
    </location>
</feature>
<feature type="compositionally biased region" description="Low complexity" evidence="1">
    <location>
        <begin position="161"/>
        <end position="181"/>
    </location>
</feature>
<keyword evidence="3" id="KW-1185">Reference proteome</keyword>
<gene>
    <name evidence="2" type="ORF">BOTBODRAFT_45146</name>
</gene>
<organism evidence="2 3">
    <name type="scientific">Botryobasidium botryosum (strain FD-172 SS1)</name>
    <dbReference type="NCBI Taxonomy" id="930990"/>
    <lineage>
        <taxon>Eukaryota</taxon>
        <taxon>Fungi</taxon>
        <taxon>Dikarya</taxon>
        <taxon>Basidiomycota</taxon>
        <taxon>Agaricomycotina</taxon>
        <taxon>Agaricomycetes</taxon>
        <taxon>Cantharellales</taxon>
        <taxon>Botryobasidiaceae</taxon>
        <taxon>Botryobasidium</taxon>
    </lineage>
</organism>
<proteinExistence type="predicted"/>
<evidence type="ECO:0000313" key="3">
    <source>
        <dbReference type="Proteomes" id="UP000027195"/>
    </source>
</evidence>
<feature type="region of interest" description="Disordered" evidence="1">
    <location>
        <begin position="74"/>
        <end position="105"/>
    </location>
</feature>
<reference evidence="3" key="1">
    <citation type="journal article" date="2014" name="Proc. Natl. Acad. Sci. U.S.A.">
        <title>Extensive sampling of basidiomycete genomes demonstrates inadequacy of the white-rot/brown-rot paradigm for wood decay fungi.</title>
        <authorList>
            <person name="Riley R."/>
            <person name="Salamov A.A."/>
            <person name="Brown D.W."/>
            <person name="Nagy L.G."/>
            <person name="Floudas D."/>
            <person name="Held B.W."/>
            <person name="Levasseur A."/>
            <person name="Lombard V."/>
            <person name="Morin E."/>
            <person name="Otillar R."/>
            <person name="Lindquist E.A."/>
            <person name="Sun H."/>
            <person name="LaButti K.M."/>
            <person name="Schmutz J."/>
            <person name="Jabbour D."/>
            <person name="Luo H."/>
            <person name="Baker S.E."/>
            <person name="Pisabarro A.G."/>
            <person name="Walton J.D."/>
            <person name="Blanchette R.A."/>
            <person name="Henrissat B."/>
            <person name="Martin F."/>
            <person name="Cullen D."/>
            <person name="Hibbett D.S."/>
            <person name="Grigoriev I.V."/>
        </authorList>
    </citation>
    <scope>NUCLEOTIDE SEQUENCE [LARGE SCALE GENOMIC DNA]</scope>
    <source>
        <strain evidence="3">FD-172 SS1</strain>
    </source>
</reference>
<evidence type="ECO:0000256" key="1">
    <source>
        <dbReference type="SAM" id="MobiDB-lite"/>
    </source>
</evidence>